<protein>
    <submittedName>
        <fullName evidence="2">Uncharacterized protein</fullName>
    </submittedName>
</protein>
<dbReference type="AlphaFoldDB" id="A0AAW0LE47"/>
<keyword evidence="3" id="KW-1185">Reference proteome</keyword>
<gene>
    <name evidence="2" type="ORF">CFP56_003298</name>
</gene>
<name>A0AAW0LE47_QUESU</name>
<evidence type="ECO:0000313" key="2">
    <source>
        <dbReference type="EMBL" id="KAK7849226.1"/>
    </source>
</evidence>
<sequence>MNRKRLRGKTERVRRENERDSAAAQAVTPPPRDTHLADPRDTHLAVTPLLALICSSRHTSHSMTIEVIPRGVKP</sequence>
<organism evidence="2 3">
    <name type="scientific">Quercus suber</name>
    <name type="common">Cork oak</name>
    <dbReference type="NCBI Taxonomy" id="58331"/>
    <lineage>
        <taxon>Eukaryota</taxon>
        <taxon>Viridiplantae</taxon>
        <taxon>Streptophyta</taxon>
        <taxon>Embryophyta</taxon>
        <taxon>Tracheophyta</taxon>
        <taxon>Spermatophyta</taxon>
        <taxon>Magnoliopsida</taxon>
        <taxon>eudicotyledons</taxon>
        <taxon>Gunneridae</taxon>
        <taxon>Pentapetalae</taxon>
        <taxon>rosids</taxon>
        <taxon>fabids</taxon>
        <taxon>Fagales</taxon>
        <taxon>Fagaceae</taxon>
        <taxon>Quercus</taxon>
    </lineage>
</organism>
<dbReference type="Proteomes" id="UP000237347">
    <property type="component" value="Unassembled WGS sequence"/>
</dbReference>
<feature type="compositionally biased region" description="Basic and acidic residues" evidence="1">
    <location>
        <begin position="8"/>
        <end position="21"/>
    </location>
</feature>
<evidence type="ECO:0000256" key="1">
    <source>
        <dbReference type="SAM" id="MobiDB-lite"/>
    </source>
</evidence>
<accession>A0AAW0LE47</accession>
<feature type="region of interest" description="Disordered" evidence="1">
    <location>
        <begin position="1"/>
        <end position="39"/>
    </location>
</feature>
<comment type="caution">
    <text evidence="2">The sequence shown here is derived from an EMBL/GenBank/DDBJ whole genome shotgun (WGS) entry which is preliminary data.</text>
</comment>
<evidence type="ECO:0000313" key="3">
    <source>
        <dbReference type="Proteomes" id="UP000237347"/>
    </source>
</evidence>
<proteinExistence type="predicted"/>
<reference evidence="2 3" key="1">
    <citation type="journal article" date="2018" name="Sci. Data">
        <title>The draft genome sequence of cork oak.</title>
        <authorList>
            <person name="Ramos A.M."/>
            <person name="Usie A."/>
            <person name="Barbosa P."/>
            <person name="Barros P.M."/>
            <person name="Capote T."/>
            <person name="Chaves I."/>
            <person name="Simoes F."/>
            <person name="Abreu I."/>
            <person name="Carrasquinho I."/>
            <person name="Faro C."/>
            <person name="Guimaraes J.B."/>
            <person name="Mendonca D."/>
            <person name="Nobrega F."/>
            <person name="Rodrigues L."/>
            <person name="Saibo N.J.M."/>
            <person name="Varela M.C."/>
            <person name="Egas C."/>
            <person name="Matos J."/>
            <person name="Miguel C.M."/>
            <person name="Oliveira M.M."/>
            <person name="Ricardo C.P."/>
            <person name="Goncalves S."/>
        </authorList>
    </citation>
    <scope>NUCLEOTIDE SEQUENCE [LARGE SCALE GENOMIC DNA]</scope>
    <source>
        <strain evidence="3">cv. HL8</strain>
    </source>
</reference>
<dbReference type="EMBL" id="PKMF04000116">
    <property type="protein sequence ID" value="KAK7849226.1"/>
    <property type="molecule type" value="Genomic_DNA"/>
</dbReference>